<protein>
    <submittedName>
        <fullName evidence="3">Uncharacterized protein</fullName>
    </submittedName>
</protein>
<proteinExistence type="predicted"/>
<evidence type="ECO:0000313" key="4">
    <source>
        <dbReference type="Proteomes" id="UP000222056"/>
    </source>
</evidence>
<dbReference type="Proteomes" id="UP000222056">
    <property type="component" value="Unassembled WGS sequence"/>
</dbReference>
<sequence>MTKRALTILIVAVLAIGGATAVIASSLTGGGDEPVHTLPSGETHTGEMPTGTHEMDDGTSMEGMGH</sequence>
<feature type="chain" id="PRO_5013830485" evidence="2">
    <location>
        <begin position="25"/>
        <end position="66"/>
    </location>
</feature>
<feature type="region of interest" description="Disordered" evidence="1">
    <location>
        <begin position="25"/>
        <end position="66"/>
    </location>
</feature>
<feature type="signal peptide" evidence="2">
    <location>
        <begin position="1"/>
        <end position="24"/>
    </location>
</feature>
<keyword evidence="2" id="KW-0732">Signal</keyword>
<dbReference type="EMBL" id="FNWJ01000003">
    <property type="protein sequence ID" value="SEH16232.1"/>
    <property type="molecule type" value="Genomic_DNA"/>
</dbReference>
<reference evidence="4" key="1">
    <citation type="submission" date="2016-10" db="EMBL/GenBank/DDBJ databases">
        <authorList>
            <person name="Varghese N."/>
            <person name="Submissions S."/>
        </authorList>
    </citation>
    <scope>NUCLEOTIDE SEQUENCE [LARGE SCALE GENOMIC DNA]</scope>
    <source>
        <strain evidence="4">ATCC 35263</strain>
    </source>
</reference>
<keyword evidence="4" id="KW-1185">Reference proteome</keyword>
<evidence type="ECO:0000256" key="1">
    <source>
        <dbReference type="SAM" id="MobiDB-lite"/>
    </source>
</evidence>
<dbReference type="AlphaFoldDB" id="A0A1H6G0U8"/>
<name>A0A1H6G0U8_THEAL</name>
<evidence type="ECO:0000256" key="2">
    <source>
        <dbReference type="SAM" id="SignalP"/>
    </source>
</evidence>
<dbReference type="STRING" id="29539.SAMN02745716_2120"/>
<accession>A0A1H6G0U8</accession>
<evidence type="ECO:0000313" key="3">
    <source>
        <dbReference type="EMBL" id="SEH16232.1"/>
    </source>
</evidence>
<dbReference type="RefSeq" id="WP_093119057.1">
    <property type="nucleotide sequence ID" value="NZ_FNWJ01000003.1"/>
</dbReference>
<gene>
    <name evidence="3" type="ORF">SAMN02745716_2120</name>
</gene>
<organism evidence="3 4">
    <name type="scientific">Thermoleophilum album</name>
    <dbReference type="NCBI Taxonomy" id="29539"/>
    <lineage>
        <taxon>Bacteria</taxon>
        <taxon>Bacillati</taxon>
        <taxon>Actinomycetota</taxon>
        <taxon>Thermoleophilia</taxon>
        <taxon>Thermoleophilales</taxon>
        <taxon>Thermoleophilaceae</taxon>
        <taxon>Thermoleophilum</taxon>
    </lineage>
</organism>